<reference evidence="2 4" key="3">
    <citation type="journal article" date="2015" name="BMC Genomics">
        <title>Sex and parasites: genomic and transcriptomic analysis of Microbotryum lychnidis-dioicae, the biotrophic and plant-castrating anther smut fungus.</title>
        <authorList>
            <person name="Perlin M.H."/>
            <person name="Amselem J."/>
            <person name="Fontanillas E."/>
            <person name="Toh S.S."/>
            <person name="Chen Z."/>
            <person name="Goldberg J."/>
            <person name="Duplessis S."/>
            <person name="Henrissat B."/>
            <person name="Young S."/>
            <person name="Zeng Q."/>
            <person name="Aguileta G."/>
            <person name="Petit E."/>
            <person name="Badouin H."/>
            <person name="Andrews J."/>
            <person name="Razeeq D."/>
            <person name="Gabaldon T."/>
            <person name="Quesneville H."/>
            <person name="Giraud T."/>
            <person name="Hood M.E."/>
            <person name="Schultz D.J."/>
            <person name="Cuomo C.A."/>
        </authorList>
    </citation>
    <scope>NUCLEOTIDE SEQUENCE [LARGE SCALE GENOMIC DNA]</scope>
    <source>
        <strain evidence="4">p1A1 Lamole</strain>
        <strain evidence="2">P1A1 Lamole</strain>
    </source>
</reference>
<dbReference type="EMBL" id="AEIJ01001337">
    <property type="status" value="NOT_ANNOTATED_CDS"/>
    <property type="molecule type" value="Genomic_DNA"/>
</dbReference>
<reference evidence="3" key="4">
    <citation type="submission" date="2015-06" db="UniProtKB">
        <authorList>
            <consortium name="EnsemblFungi"/>
        </authorList>
    </citation>
    <scope>IDENTIFICATION</scope>
</reference>
<dbReference type="HOGENOM" id="CLU_1911783_0_0_1"/>
<keyword evidence="4" id="KW-1185">Reference proteome</keyword>
<evidence type="ECO:0000313" key="2">
    <source>
        <dbReference type="EMBL" id="KDE02158.1"/>
    </source>
</evidence>
<reference evidence="2" key="2">
    <citation type="submission" date="2010-11" db="EMBL/GenBank/DDBJ databases">
        <authorList>
            <consortium name="The Broad Institute Genome Sequencing Platform"/>
            <person name="Earl A."/>
            <person name="Ward D."/>
            <person name="Feldgarden M."/>
            <person name="Gevers D."/>
            <person name="Butler R."/>
            <person name="Young S.K."/>
            <person name="Zeng Q."/>
            <person name="Gargeya S."/>
            <person name="Fitzgerald M."/>
            <person name="Haas B."/>
            <person name="Abouelleil A."/>
            <person name="Alvarado L."/>
            <person name="Arachchi H.M."/>
            <person name="Berlin A."/>
            <person name="Brown A."/>
            <person name="Chapman S.B."/>
            <person name="Chen Z."/>
            <person name="Dunbar C."/>
            <person name="Freedman E."/>
            <person name="Gearin G."/>
            <person name="Gellesch M."/>
            <person name="Goldberg J."/>
            <person name="Griggs A."/>
            <person name="Gujja S."/>
            <person name="Heilman E."/>
            <person name="Heiman D."/>
            <person name="Howarth C."/>
            <person name="Larson L."/>
            <person name="Lui A."/>
            <person name="MacDonald P.J.P."/>
            <person name="Mehta T."/>
            <person name="Montmayeur A."/>
            <person name="Murphy C."/>
            <person name="Neiman D."/>
            <person name="Pearson M."/>
            <person name="Priest M."/>
            <person name="Roberts A."/>
            <person name="Saif S."/>
            <person name="Shea T."/>
            <person name="Shenoy N."/>
            <person name="Sisk P."/>
            <person name="Stolte C."/>
            <person name="Sykes S."/>
            <person name="White J."/>
            <person name="Yandava C."/>
            <person name="Wortman J."/>
            <person name="Nusbaum C."/>
            <person name="Birren B."/>
        </authorList>
    </citation>
    <scope>NUCLEOTIDE SEQUENCE</scope>
    <source>
        <strain evidence="2">P1A1 Lamole</strain>
    </source>
</reference>
<feature type="non-terminal residue" evidence="2">
    <location>
        <position position="1"/>
    </location>
</feature>
<name>U5HJU3_USTV1</name>
<feature type="region of interest" description="Disordered" evidence="1">
    <location>
        <begin position="109"/>
        <end position="133"/>
    </location>
</feature>
<evidence type="ECO:0000313" key="3">
    <source>
        <dbReference type="EnsemblFungi" id="MVLG_07270T0"/>
    </source>
</evidence>
<protein>
    <submittedName>
        <fullName evidence="2 3">Uncharacterized protein</fullName>
    </submittedName>
</protein>
<feature type="compositionally biased region" description="Basic and acidic residues" evidence="1">
    <location>
        <begin position="116"/>
        <end position="133"/>
    </location>
</feature>
<dbReference type="AlphaFoldDB" id="U5HJU3"/>
<sequence length="133" mass="14461">RAAAVHRHWIFRHDDSPFHPWTVQTTQAEAAGPKRSAQRVVCSNLGQGQGLRSLWWSGHRFDRPRPTASSALSSSTSNSVQTPTPLVPLLPDPVSAFAAAAFEYSDYFGVDEDDGAGERSDLDDRAMHEGDGG</sequence>
<accession>U5HJU3</accession>
<proteinExistence type="predicted"/>
<feature type="region of interest" description="Disordered" evidence="1">
    <location>
        <begin position="64"/>
        <end position="86"/>
    </location>
</feature>
<evidence type="ECO:0000313" key="4">
    <source>
        <dbReference type="Proteomes" id="UP000017200"/>
    </source>
</evidence>
<gene>
    <name evidence="2" type="ORF">MVLG_07270</name>
</gene>
<feature type="compositionally biased region" description="Low complexity" evidence="1">
    <location>
        <begin position="66"/>
        <end position="84"/>
    </location>
</feature>
<evidence type="ECO:0000256" key="1">
    <source>
        <dbReference type="SAM" id="MobiDB-lite"/>
    </source>
</evidence>
<dbReference type="EnsemblFungi" id="MVLG_07270T0">
    <property type="protein sequence ID" value="MVLG_07270T0"/>
    <property type="gene ID" value="MVLG_07270"/>
</dbReference>
<organism evidence="2">
    <name type="scientific">Microbotryum lychnidis-dioicae (strain p1A1 Lamole / MvSl-1064)</name>
    <name type="common">Anther smut fungus</name>
    <dbReference type="NCBI Taxonomy" id="683840"/>
    <lineage>
        <taxon>Eukaryota</taxon>
        <taxon>Fungi</taxon>
        <taxon>Dikarya</taxon>
        <taxon>Basidiomycota</taxon>
        <taxon>Pucciniomycotina</taxon>
        <taxon>Microbotryomycetes</taxon>
        <taxon>Microbotryales</taxon>
        <taxon>Microbotryaceae</taxon>
        <taxon>Microbotryum</taxon>
    </lineage>
</organism>
<dbReference type="InParanoid" id="U5HJU3"/>
<reference evidence="4" key="1">
    <citation type="submission" date="2010-11" db="EMBL/GenBank/DDBJ databases">
        <title>The genome sequence of Microbotryum violaceum strain p1A1 Lamole.</title>
        <authorList>
            <person name="Cuomo C."/>
            <person name="Perlin M."/>
            <person name="Young S.K."/>
            <person name="Zeng Q."/>
            <person name="Gargeya S."/>
            <person name="Alvarado L."/>
            <person name="Berlin A."/>
            <person name="Chapman S.B."/>
            <person name="Chen Z."/>
            <person name="Freedman E."/>
            <person name="Gellesch M."/>
            <person name="Goldberg J."/>
            <person name="Griggs A."/>
            <person name="Gujja S."/>
            <person name="Heilman E."/>
            <person name="Heiman D."/>
            <person name="Howarth C."/>
            <person name="Mehta T."/>
            <person name="Neiman D."/>
            <person name="Pearson M."/>
            <person name="Roberts A."/>
            <person name="Saif S."/>
            <person name="Shea T."/>
            <person name="Shenoy N."/>
            <person name="Sisk P."/>
            <person name="Stolte C."/>
            <person name="Sykes S."/>
            <person name="White J."/>
            <person name="Yandava C."/>
            <person name="Haas B."/>
            <person name="Nusbaum C."/>
            <person name="Birren B."/>
        </authorList>
    </citation>
    <scope>NUCLEOTIDE SEQUENCE [LARGE SCALE GENOMIC DNA]</scope>
    <source>
        <strain evidence="4">p1A1 Lamole</strain>
    </source>
</reference>
<dbReference type="Proteomes" id="UP000017200">
    <property type="component" value="Unassembled WGS sequence"/>
</dbReference>
<dbReference type="EMBL" id="GL542106">
    <property type="protein sequence ID" value="KDE02158.1"/>
    <property type="molecule type" value="Genomic_DNA"/>
</dbReference>